<keyword evidence="6 9" id="KW-0418">Kinase</keyword>
<dbReference type="InterPro" id="IPR020568">
    <property type="entry name" value="Ribosomal_Su5_D2-typ_SF"/>
</dbReference>
<evidence type="ECO:0000256" key="9">
    <source>
        <dbReference type="HAMAP-Rule" id="MF_00061"/>
    </source>
</evidence>
<evidence type="ECO:0000256" key="8">
    <source>
        <dbReference type="ARBA" id="ARBA00032554"/>
    </source>
</evidence>
<comment type="function">
    <text evidence="9">Catalyzes the phosphorylation of the position 2 hydroxy group of 4-diphosphocytidyl-2C-methyl-D-erythritol.</text>
</comment>
<dbReference type="Pfam" id="PF00288">
    <property type="entry name" value="GHMP_kinases_N"/>
    <property type="match status" value="1"/>
</dbReference>
<evidence type="ECO:0000313" key="13">
    <source>
        <dbReference type="Proteomes" id="UP000244870"/>
    </source>
</evidence>
<dbReference type="PIRSF" id="PIRSF010376">
    <property type="entry name" value="IspE"/>
    <property type="match status" value="1"/>
</dbReference>
<keyword evidence="5 9" id="KW-0547">Nucleotide-binding</keyword>
<dbReference type="GO" id="GO:0005524">
    <property type="term" value="F:ATP binding"/>
    <property type="evidence" value="ECO:0007669"/>
    <property type="project" value="UniProtKB-UniRule"/>
</dbReference>
<comment type="catalytic activity">
    <reaction evidence="9">
        <text>4-CDP-2-C-methyl-D-erythritol + ATP = 4-CDP-2-C-methyl-D-erythritol 2-phosphate + ADP + H(+)</text>
        <dbReference type="Rhea" id="RHEA:18437"/>
        <dbReference type="ChEBI" id="CHEBI:15378"/>
        <dbReference type="ChEBI" id="CHEBI:30616"/>
        <dbReference type="ChEBI" id="CHEBI:57823"/>
        <dbReference type="ChEBI" id="CHEBI:57919"/>
        <dbReference type="ChEBI" id="CHEBI:456216"/>
        <dbReference type="EC" id="2.7.1.148"/>
    </reaction>
</comment>
<evidence type="ECO:0000313" key="12">
    <source>
        <dbReference type="EMBL" id="AWF94746.1"/>
    </source>
</evidence>
<evidence type="ECO:0000256" key="7">
    <source>
        <dbReference type="ARBA" id="ARBA00022840"/>
    </source>
</evidence>
<dbReference type="Proteomes" id="UP000244870">
    <property type="component" value="Chromosome"/>
</dbReference>
<evidence type="ECO:0000259" key="11">
    <source>
        <dbReference type="Pfam" id="PF08544"/>
    </source>
</evidence>
<dbReference type="InterPro" id="IPR004424">
    <property type="entry name" value="IspE"/>
</dbReference>
<dbReference type="NCBIfam" id="TIGR00154">
    <property type="entry name" value="ispE"/>
    <property type="match status" value="1"/>
</dbReference>
<dbReference type="InterPro" id="IPR013750">
    <property type="entry name" value="GHMP_kinase_C_dom"/>
</dbReference>
<dbReference type="UniPathway" id="UPA00056">
    <property type="reaction ID" value="UER00094"/>
</dbReference>
<evidence type="ECO:0000256" key="3">
    <source>
        <dbReference type="ARBA" id="ARBA00017473"/>
    </source>
</evidence>
<dbReference type="GO" id="GO:0050515">
    <property type="term" value="F:4-(cytidine 5'-diphospho)-2-C-methyl-D-erythritol kinase activity"/>
    <property type="evidence" value="ECO:0007669"/>
    <property type="project" value="UniProtKB-UniRule"/>
</dbReference>
<proteinExistence type="inferred from homology"/>
<dbReference type="InterPro" id="IPR006204">
    <property type="entry name" value="GHMP_kinase_N_dom"/>
</dbReference>
<name>A0A2S1KP20_9LACO</name>
<dbReference type="GO" id="GO:0019288">
    <property type="term" value="P:isopentenyl diphosphate biosynthetic process, methylerythritol 4-phosphate pathway"/>
    <property type="evidence" value="ECO:0007669"/>
    <property type="project" value="UniProtKB-UniRule"/>
</dbReference>
<dbReference type="GO" id="GO:0016114">
    <property type="term" value="P:terpenoid biosynthetic process"/>
    <property type="evidence" value="ECO:0007669"/>
    <property type="project" value="UniProtKB-UniRule"/>
</dbReference>
<evidence type="ECO:0000256" key="1">
    <source>
        <dbReference type="ARBA" id="ARBA00009684"/>
    </source>
</evidence>
<evidence type="ECO:0000259" key="10">
    <source>
        <dbReference type="Pfam" id="PF00288"/>
    </source>
</evidence>
<dbReference type="SUPFAM" id="SSF55060">
    <property type="entry name" value="GHMP Kinase, C-terminal domain"/>
    <property type="match status" value="1"/>
</dbReference>
<dbReference type="SUPFAM" id="SSF54211">
    <property type="entry name" value="Ribosomal protein S5 domain 2-like"/>
    <property type="match status" value="1"/>
</dbReference>
<keyword evidence="4 9" id="KW-0808">Transferase</keyword>
<keyword evidence="7 9" id="KW-0067">ATP-binding</keyword>
<dbReference type="AlphaFoldDB" id="A0A2S1KP20"/>
<feature type="domain" description="GHMP kinase N-terminal" evidence="10">
    <location>
        <begin position="78"/>
        <end position="155"/>
    </location>
</feature>
<dbReference type="PANTHER" id="PTHR43527">
    <property type="entry name" value="4-DIPHOSPHOCYTIDYL-2-C-METHYL-D-ERYTHRITOL KINASE, CHLOROPLASTIC"/>
    <property type="match status" value="1"/>
</dbReference>
<protein>
    <recommendedName>
        <fullName evidence="3 9">4-diphosphocytidyl-2-C-methyl-D-erythritol kinase</fullName>
        <shortName evidence="9">CMK</shortName>
        <ecNumber evidence="2 9">2.7.1.148</ecNumber>
    </recommendedName>
    <alternativeName>
        <fullName evidence="8 9">4-(cytidine-5'-diphospho)-2-C-methyl-D-erythritol kinase</fullName>
    </alternativeName>
</protein>
<feature type="binding site" evidence="9">
    <location>
        <begin position="106"/>
        <end position="116"/>
    </location>
    <ligand>
        <name>ATP</name>
        <dbReference type="ChEBI" id="CHEBI:30616"/>
    </ligand>
</feature>
<feature type="active site" evidence="9">
    <location>
        <position position="21"/>
    </location>
</feature>
<dbReference type="EMBL" id="CP020928">
    <property type="protein sequence ID" value="AWF94746.1"/>
    <property type="molecule type" value="Genomic_DNA"/>
</dbReference>
<dbReference type="Gene3D" id="3.30.230.10">
    <property type="match status" value="1"/>
</dbReference>
<sequence>MKQKTRKDAMTMEILERAYAKLNISLDTPFAHADGEQEWDMLMVAIDLADTVTIRTTTAHTNIIVDSTSGLLPLNEKNLAYQAAELMRQRAGVADGVEIHIDKHIPVAAGMGGGSSDAAAVLRGLNKIWQLGLTEAQLAEIGLKIDADVPFCVYSRPARVTGRGEVVDPLTQKFPPLWLVVSKPAVSVSTPKILKMIDYDNLVHGDMGGLMAAVEAGDFKTAFHNMFNVLEPVTASKYPEIIKLKEKMRKFGAEAVQMSGTGPTVFAITDKASRAKRIYNAVRGFVPETYMVRLVN</sequence>
<organism evidence="12 13">
    <name type="scientific">Weissella cibaria</name>
    <dbReference type="NCBI Taxonomy" id="137591"/>
    <lineage>
        <taxon>Bacteria</taxon>
        <taxon>Bacillati</taxon>
        <taxon>Bacillota</taxon>
        <taxon>Bacilli</taxon>
        <taxon>Lactobacillales</taxon>
        <taxon>Lactobacillaceae</taxon>
        <taxon>Weissella</taxon>
    </lineage>
</organism>
<dbReference type="PANTHER" id="PTHR43527:SF2">
    <property type="entry name" value="4-DIPHOSPHOCYTIDYL-2-C-METHYL-D-ERYTHRITOL KINASE, CHLOROPLASTIC"/>
    <property type="match status" value="1"/>
</dbReference>
<comment type="pathway">
    <text evidence="9">Isoprenoid biosynthesis; isopentenyl diphosphate biosynthesis via DXP pathway; isopentenyl diphosphate from 1-deoxy-D-xylulose 5-phosphate: step 3/6.</text>
</comment>
<dbReference type="EC" id="2.7.1.148" evidence="2 9"/>
<accession>A0A2S1KP20</accession>
<keyword evidence="9" id="KW-0414">Isoprene biosynthesis</keyword>
<evidence type="ECO:0000256" key="5">
    <source>
        <dbReference type="ARBA" id="ARBA00022741"/>
    </source>
</evidence>
<dbReference type="Gene3D" id="3.30.70.890">
    <property type="entry name" value="GHMP kinase, C-terminal domain"/>
    <property type="match status" value="1"/>
</dbReference>
<dbReference type="InterPro" id="IPR014721">
    <property type="entry name" value="Ribsml_uS5_D2-typ_fold_subgr"/>
</dbReference>
<gene>
    <name evidence="9" type="primary">ispE</name>
    <name evidence="12" type="ORF">B6254_0312</name>
</gene>
<comment type="similarity">
    <text evidence="1 9">Belongs to the GHMP kinase family. IspE subfamily.</text>
</comment>
<evidence type="ECO:0000256" key="2">
    <source>
        <dbReference type="ARBA" id="ARBA00012052"/>
    </source>
</evidence>
<evidence type="ECO:0000256" key="4">
    <source>
        <dbReference type="ARBA" id="ARBA00022679"/>
    </source>
</evidence>
<feature type="domain" description="GHMP kinase C-terminal" evidence="11">
    <location>
        <begin position="210"/>
        <end position="285"/>
    </location>
</feature>
<dbReference type="Pfam" id="PF08544">
    <property type="entry name" value="GHMP_kinases_C"/>
    <property type="match status" value="1"/>
</dbReference>
<dbReference type="HAMAP" id="MF_00061">
    <property type="entry name" value="IspE"/>
    <property type="match status" value="1"/>
</dbReference>
<feature type="active site" evidence="9">
    <location>
        <position position="148"/>
    </location>
</feature>
<evidence type="ECO:0000256" key="6">
    <source>
        <dbReference type="ARBA" id="ARBA00022777"/>
    </source>
</evidence>
<dbReference type="InterPro" id="IPR036554">
    <property type="entry name" value="GHMP_kinase_C_sf"/>
</dbReference>
<reference evidence="12 13" key="1">
    <citation type="submission" date="2017-04" db="EMBL/GenBank/DDBJ databases">
        <title>Weissella cibaria strain m2 complete genome.</title>
        <authorList>
            <person name="Pan Q."/>
            <person name="Tan M."/>
            <person name="Yao F."/>
            <person name="Su S."/>
        </authorList>
    </citation>
    <scope>NUCLEOTIDE SEQUENCE [LARGE SCALE GENOMIC DNA]</scope>
    <source>
        <strain evidence="12 13">M2</strain>
    </source>
</reference>